<accession>A0AAV5QXY1</accession>
<comment type="caution">
    <text evidence="1">The sequence shown here is derived from an EMBL/GenBank/DDBJ whole genome shotgun (WGS) entry which is preliminary data.</text>
</comment>
<evidence type="ECO:0008006" key="3">
    <source>
        <dbReference type="Google" id="ProtNLM"/>
    </source>
</evidence>
<evidence type="ECO:0000313" key="1">
    <source>
        <dbReference type="EMBL" id="GMM43890.1"/>
    </source>
</evidence>
<dbReference type="InterPro" id="IPR027417">
    <property type="entry name" value="P-loop_NTPase"/>
</dbReference>
<proteinExistence type="predicted"/>
<reference evidence="1 2" key="1">
    <citation type="journal article" date="2023" name="Elife">
        <title>Identification of key yeast species and microbe-microbe interactions impacting larval growth of Drosophila in the wild.</title>
        <authorList>
            <person name="Mure A."/>
            <person name="Sugiura Y."/>
            <person name="Maeda R."/>
            <person name="Honda K."/>
            <person name="Sakurai N."/>
            <person name="Takahashi Y."/>
            <person name="Watada M."/>
            <person name="Katoh T."/>
            <person name="Gotoh A."/>
            <person name="Gotoh Y."/>
            <person name="Taniguchi I."/>
            <person name="Nakamura K."/>
            <person name="Hayashi T."/>
            <person name="Katayama T."/>
            <person name="Uemura T."/>
            <person name="Hattori Y."/>
        </authorList>
    </citation>
    <scope>NUCLEOTIDE SEQUENCE [LARGE SCALE GENOMIC DNA]</scope>
    <source>
        <strain evidence="1 2">PK-24</strain>
    </source>
</reference>
<sequence length="471" mass="54213">MKIPFRISPKLGDKPLFKYPKHIRTLLKVGQFSPNNGPRTIESVVSYINRDVRNSNEIGKSNNSLNDIRPKNLSNIKIIMCISAKDFPLGLHRRLLVLLIMRGILTENIHWVITDYDLCINGLDSQLVLHSDILPIKQNIIQQLNTYMNGFFDSIESITDDEIKSNSVLDKLNKFKISPDRLHLFSASTEWTLDDLMSNLGIDMDNLKHSYIIGQTNTGKTTLTREILKCVQNDLMSNQSWQNFTKVSDFTKIKPSPIPFMSSFQTYQFPGMTLTDTPGIARHNGGIWGHVNQFGARFLRTLNPKDDEKIIKELNNNPDVKIKANVFPKSEENYHKGISIGDLIYLKPWTNNPDNDLNVKILKNFQGKVSVIDYAEINKRLYDKESVKIFKDHSKERYLIHGYNNMELVLDNIGTVKIDCSNDNSNVYWEVIIPKRVRMIQRFAKDGETLFKTYKPLCTKIKPELYRLSAV</sequence>
<name>A0AAV5QXY1_PICKL</name>
<dbReference type="AlphaFoldDB" id="A0AAV5QXY1"/>
<dbReference type="Gene3D" id="3.40.50.300">
    <property type="entry name" value="P-loop containing nucleotide triphosphate hydrolases"/>
    <property type="match status" value="1"/>
</dbReference>
<dbReference type="EMBL" id="BTGB01000001">
    <property type="protein sequence ID" value="GMM43890.1"/>
    <property type="molecule type" value="Genomic_DNA"/>
</dbReference>
<keyword evidence="2" id="KW-1185">Reference proteome</keyword>
<protein>
    <recommendedName>
        <fullName evidence="3">G domain-containing protein</fullName>
    </recommendedName>
</protein>
<organism evidence="1 2">
    <name type="scientific">Pichia kluyveri</name>
    <name type="common">Yeast</name>
    <dbReference type="NCBI Taxonomy" id="36015"/>
    <lineage>
        <taxon>Eukaryota</taxon>
        <taxon>Fungi</taxon>
        <taxon>Dikarya</taxon>
        <taxon>Ascomycota</taxon>
        <taxon>Saccharomycotina</taxon>
        <taxon>Pichiomycetes</taxon>
        <taxon>Pichiales</taxon>
        <taxon>Pichiaceae</taxon>
        <taxon>Pichia</taxon>
    </lineage>
</organism>
<dbReference type="SUPFAM" id="SSF52540">
    <property type="entry name" value="P-loop containing nucleoside triphosphate hydrolases"/>
    <property type="match status" value="1"/>
</dbReference>
<dbReference type="Proteomes" id="UP001378960">
    <property type="component" value="Unassembled WGS sequence"/>
</dbReference>
<evidence type="ECO:0000313" key="2">
    <source>
        <dbReference type="Proteomes" id="UP001378960"/>
    </source>
</evidence>
<gene>
    <name evidence="1" type="ORF">DAPK24_004650</name>
</gene>